<evidence type="ECO:0000313" key="3">
    <source>
        <dbReference type="WBParaSite" id="SMTH1_19360.1"/>
    </source>
</evidence>
<feature type="region of interest" description="Disordered" evidence="1">
    <location>
        <begin position="1"/>
        <end position="20"/>
    </location>
</feature>
<name>A0AA85AY90_9TREM</name>
<evidence type="ECO:0000256" key="1">
    <source>
        <dbReference type="SAM" id="MobiDB-lite"/>
    </source>
</evidence>
<reference evidence="3" key="1">
    <citation type="submission" date="2023-11" db="UniProtKB">
        <authorList>
            <consortium name="WormBaseParasite"/>
        </authorList>
    </citation>
    <scope>IDENTIFICATION</scope>
</reference>
<accession>A0AA85AY90</accession>
<feature type="compositionally biased region" description="Polar residues" evidence="1">
    <location>
        <begin position="1"/>
        <end position="19"/>
    </location>
</feature>
<protein>
    <submittedName>
        <fullName evidence="3">Uncharacterized protein</fullName>
    </submittedName>
</protein>
<evidence type="ECO:0000313" key="2">
    <source>
        <dbReference type="Proteomes" id="UP000050791"/>
    </source>
</evidence>
<organism evidence="2 3">
    <name type="scientific">Schistosoma mattheei</name>
    <dbReference type="NCBI Taxonomy" id="31246"/>
    <lineage>
        <taxon>Eukaryota</taxon>
        <taxon>Metazoa</taxon>
        <taxon>Spiralia</taxon>
        <taxon>Lophotrochozoa</taxon>
        <taxon>Platyhelminthes</taxon>
        <taxon>Trematoda</taxon>
        <taxon>Digenea</taxon>
        <taxon>Strigeidida</taxon>
        <taxon>Schistosomatoidea</taxon>
        <taxon>Schistosomatidae</taxon>
        <taxon>Schistosoma</taxon>
    </lineage>
</organism>
<dbReference type="AlphaFoldDB" id="A0AA85AY90"/>
<proteinExistence type="predicted"/>
<dbReference type="Proteomes" id="UP000050791">
    <property type="component" value="Unassembled WGS sequence"/>
</dbReference>
<sequence>MDINCNETGNTSNSLQHNKNYPIEDTDLFSLREKCTTTKYEEYNHNNELIDISSFSEPNNMNMQRSYHDEIQRSQPLCSKIENSQISNNISAQSTENSIHSIVSSLKDKSDISLLPINQFTTPPSVQSTTGINDIYNFSSLLSNSTLWLSHLMKNSQLSMPPSINSVIWPNTSSHVNHFTEEMTNFNWHLGYKMIKE</sequence>
<dbReference type="WBParaSite" id="SMTH1_19360.1">
    <property type="protein sequence ID" value="SMTH1_19360.1"/>
    <property type="gene ID" value="SMTH1_19360"/>
</dbReference>